<accession>A0A090RST5</accession>
<dbReference type="EMBL" id="BBMR01000001">
    <property type="protein sequence ID" value="GAL17294.1"/>
    <property type="molecule type" value="Genomic_DNA"/>
</dbReference>
<evidence type="ECO:0000313" key="2">
    <source>
        <dbReference type="Proteomes" id="UP000029228"/>
    </source>
</evidence>
<name>A0A090RST5_9VIBR</name>
<organism evidence="1 2">
    <name type="scientific">Vibrio maritimus</name>
    <dbReference type="NCBI Taxonomy" id="990268"/>
    <lineage>
        <taxon>Bacteria</taxon>
        <taxon>Pseudomonadati</taxon>
        <taxon>Pseudomonadota</taxon>
        <taxon>Gammaproteobacteria</taxon>
        <taxon>Vibrionales</taxon>
        <taxon>Vibrionaceae</taxon>
        <taxon>Vibrio</taxon>
    </lineage>
</organism>
<dbReference type="Proteomes" id="UP000029228">
    <property type="component" value="Unassembled WGS sequence"/>
</dbReference>
<keyword evidence="2" id="KW-1185">Reference proteome</keyword>
<sequence length="43" mass="4805">MQSQMGIFSGFVKTYSEAVACVVNLYDKICYGRKIVPATTRID</sequence>
<gene>
    <name evidence="1" type="ORF">JCM19235_5843</name>
</gene>
<dbReference type="AlphaFoldDB" id="A0A090RST5"/>
<protein>
    <submittedName>
        <fullName evidence="1">Uncharacterized protein</fullName>
    </submittedName>
</protein>
<evidence type="ECO:0000313" key="1">
    <source>
        <dbReference type="EMBL" id="GAL17294.1"/>
    </source>
</evidence>
<reference evidence="1 2" key="1">
    <citation type="submission" date="2014-09" db="EMBL/GenBank/DDBJ databases">
        <title>Vibrio maritimus JCM 19235. (C45) whole genome shotgun sequence.</title>
        <authorList>
            <person name="Sawabe T."/>
            <person name="Meirelles P."/>
            <person name="Nakanishi M."/>
            <person name="Sayaka M."/>
            <person name="Hattori M."/>
            <person name="Ohkuma M."/>
        </authorList>
    </citation>
    <scope>NUCLEOTIDE SEQUENCE [LARGE SCALE GENOMIC DNA]</scope>
    <source>
        <strain evidence="2">JCM19235</strain>
    </source>
</reference>
<proteinExistence type="predicted"/>
<comment type="caution">
    <text evidence="1">The sequence shown here is derived from an EMBL/GenBank/DDBJ whole genome shotgun (WGS) entry which is preliminary data.</text>
</comment>